<sequence length="80" mass="8710">AVVGVETMTIDDGARIPQIQMGGRCKGRKKRVVVVEENQSPSQEPSHSMPSESSYDVPCVVLDDVLSHLDEETYSAPPIL</sequence>
<accession>A0AA38GWF5</accession>
<protein>
    <submittedName>
        <fullName evidence="1">Uncharacterized protein</fullName>
    </submittedName>
</protein>
<name>A0AA38GWF5_TAXCH</name>
<proteinExistence type="predicted"/>
<feature type="non-terminal residue" evidence="1">
    <location>
        <position position="80"/>
    </location>
</feature>
<keyword evidence="2" id="KW-1185">Reference proteome</keyword>
<comment type="caution">
    <text evidence="1">The sequence shown here is derived from an EMBL/GenBank/DDBJ whole genome shotgun (WGS) entry which is preliminary data.</text>
</comment>
<dbReference type="EMBL" id="JAHRHJ020000001">
    <property type="protein sequence ID" value="KAH9330473.1"/>
    <property type="molecule type" value="Genomic_DNA"/>
</dbReference>
<evidence type="ECO:0000313" key="1">
    <source>
        <dbReference type="EMBL" id="KAH9330473.1"/>
    </source>
</evidence>
<dbReference type="Proteomes" id="UP000824469">
    <property type="component" value="Unassembled WGS sequence"/>
</dbReference>
<organism evidence="1 2">
    <name type="scientific">Taxus chinensis</name>
    <name type="common">Chinese yew</name>
    <name type="synonym">Taxus wallichiana var. chinensis</name>
    <dbReference type="NCBI Taxonomy" id="29808"/>
    <lineage>
        <taxon>Eukaryota</taxon>
        <taxon>Viridiplantae</taxon>
        <taxon>Streptophyta</taxon>
        <taxon>Embryophyta</taxon>
        <taxon>Tracheophyta</taxon>
        <taxon>Spermatophyta</taxon>
        <taxon>Pinopsida</taxon>
        <taxon>Pinidae</taxon>
        <taxon>Conifers II</taxon>
        <taxon>Cupressales</taxon>
        <taxon>Taxaceae</taxon>
        <taxon>Taxus</taxon>
    </lineage>
</organism>
<feature type="non-terminal residue" evidence="1">
    <location>
        <position position="1"/>
    </location>
</feature>
<evidence type="ECO:0000313" key="2">
    <source>
        <dbReference type="Proteomes" id="UP000824469"/>
    </source>
</evidence>
<dbReference type="AlphaFoldDB" id="A0AA38GWF5"/>
<reference evidence="1 2" key="1">
    <citation type="journal article" date="2021" name="Nat. Plants">
        <title>The Taxus genome provides insights into paclitaxel biosynthesis.</title>
        <authorList>
            <person name="Xiong X."/>
            <person name="Gou J."/>
            <person name="Liao Q."/>
            <person name="Li Y."/>
            <person name="Zhou Q."/>
            <person name="Bi G."/>
            <person name="Li C."/>
            <person name="Du R."/>
            <person name="Wang X."/>
            <person name="Sun T."/>
            <person name="Guo L."/>
            <person name="Liang H."/>
            <person name="Lu P."/>
            <person name="Wu Y."/>
            <person name="Zhang Z."/>
            <person name="Ro D.K."/>
            <person name="Shang Y."/>
            <person name="Huang S."/>
            <person name="Yan J."/>
        </authorList>
    </citation>
    <scope>NUCLEOTIDE SEQUENCE [LARGE SCALE GENOMIC DNA]</scope>
    <source>
        <strain evidence="1">Ta-2019</strain>
    </source>
</reference>
<gene>
    <name evidence="1" type="ORF">KI387_002581</name>
</gene>